<dbReference type="RefSeq" id="WP_318350854.1">
    <property type="nucleotide sequence ID" value="NZ_AP018694.1"/>
</dbReference>
<dbReference type="GO" id="GO:0005524">
    <property type="term" value="F:ATP binding"/>
    <property type="evidence" value="ECO:0007669"/>
    <property type="project" value="UniProtKB-UniRule"/>
</dbReference>
<keyword evidence="2 11" id="KW-0547">Nucleotide-binding</keyword>
<dbReference type="CDD" id="cd01121">
    <property type="entry name" value="RadA_SMS_N"/>
    <property type="match status" value="1"/>
</dbReference>
<feature type="binding site" evidence="11">
    <location>
        <begin position="95"/>
        <end position="102"/>
    </location>
    <ligand>
        <name>ATP</name>
        <dbReference type="ChEBI" id="CHEBI:30616"/>
    </ligand>
</feature>
<keyword evidence="7 11" id="KW-0067">ATP-binding</keyword>
<evidence type="ECO:0000256" key="10">
    <source>
        <dbReference type="ARBA" id="ARBA00023204"/>
    </source>
</evidence>
<keyword evidence="16" id="KW-1185">Reference proteome</keyword>
<gene>
    <name evidence="11" type="primary">radA</name>
    <name evidence="15" type="ORF">AQPE_2052</name>
</gene>
<evidence type="ECO:0000256" key="12">
    <source>
        <dbReference type="NCBIfam" id="TIGR00416"/>
    </source>
</evidence>
<dbReference type="SUPFAM" id="SSF54211">
    <property type="entry name" value="Ribosomal protein S5 domain 2-like"/>
    <property type="match status" value="1"/>
</dbReference>
<dbReference type="SMART" id="SM00382">
    <property type="entry name" value="AAA"/>
    <property type="match status" value="1"/>
</dbReference>
<dbReference type="Proteomes" id="UP001193389">
    <property type="component" value="Chromosome"/>
</dbReference>
<dbReference type="Pfam" id="PF13481">
    <property type="entry name" value="AAA_25"/>
    <property type="match status" value="1"/>
</dbReference>
<comment type="function">
    <text evidence="13">DNA-dependent ATPase involved in processing of recombination intermediates, plays a role in repairing DNA breaks. Stimulates the branch migration of RecA-mediated strand transfer reactions, allowing the 3' invading strand to extend heteroduplex DNA faster. Binds ssDNA in the presence of ADP but not other nucleotides, has ATPase activity that is stimulated by ssDNA and various branched DNA structures, but inhibited by SSB. Does not have RecA's homology-searching function.</text>
</comment>
<dbReference type="Gene3D" id="3.40.50.300">
    <property type="entry name" value="P-loop containing nucleotide triphosphate hydrolases"/>
    <property type="match status" value="1"/>
</dbReference>
<dbReference type="Pfam" id="PF18073">
    <property type="entry name" value="Zn_ribbon_LapB"/>
    <property type="match status" value="1"/>
</dbReference>
<dbReference type="SUPFAM" id="SSF52540">
    <property type="entry name" value="P-loop containing nucleoside triphosphate hydrolases"/>
    <property type="match status" value="1"/>
</dbReference>
<feature type="short sequence motif" description="RadA KNRFG motif" evidence="11">
    <location>
        <begin position="250"/>
        <end position="254"/>
    </location>
</feature>
<dbReference type="PROSITE" id="PS50162">
    <property type="entry name" value="RECA_2"/>
    <property type="match status" value="1"/>
</dbReference>
<evidence type="ECO:0000256" key="3">
    <source>
        <dbReference type="ARBA" id="ARBA00022763"/>
    </source>
</evidence>
<keyword evidence="1 11" id="KW-0479">Metal-binding</keyword>
<dbReference type="PANTHER" id="PTHR32472:SF10">
    <property type="entry name" value="DNA REPAIR PROTEIN RADA-LIKE PROTEIN"/>
    <property type="match status" value="1"/>
</dbReference>
<dbReference type="HAMAP" id="MF_01498">
    <property type="entry name" value="RadA_bact"/>
    <property type="match status" value="1"/>
</dbReference>
<dbReference type="FunFam" id="3.40.50.300:FF:000050">
    <property type="entry name" value="DNA repair protein RadA"/>
    <property type="match status" value="1"/>
</dbReference>
<protein>
    <recommendedName>
        <fullName evidence="11 12">DNA repair protein RadA</fullName>
    </recommendedName>
</protein>
<keyword evidence="3 11" id="KW-0227">DNA damage</keyword>
<accession>A0A5K7S8K7</accession>
<evidence type="ECO:0000256" key="7">
    <source>
        <dbReference type="ARBA" id="ARBA00022840"/>
    </source>
</evidence>
<comment type="function">
    <text evidence="11">Plays a role in repairing double-strand DNA breaks, probably involving stabilizing or processing branched DNA or blocked replication forks.</text>
</comment>
<dbReference type="AlphaFoldDB" id="A0A5K7S8K7"/>
<evidence type="ECO:0000256" key="2">
    <source>
        <dbReference type="ARBA" id="ARBA00022741"/>
    </source>
</evidence>
<dbReference type="GO" id="GO:0000725">
    <property type="term" value="P:recombinational repair"/>
    <property type="evidence" value="ECO:0007669"/>
    <property type="project" value="UniProtKB-UniRule"/>
</dbReference>
<dbReference type="InterPro" id="IPR014721">
    <property type="entry name" value="Ribsml_uS5_D2-typ_fold_subgr"/>
</dbReference>
<dbReference type="NCBIfam" id="TIGR00416">
    <property type="entry name" value="sms"/>
    <property type="match status" value="1"/>
</dbReference>
<name>A0A5K7S8K7_9BACT</name>
<organism evidence="15 16">
    <name type="scientific">Aquipluma nitroreducens</name>
    <dbReference type="NCBI Taxonomy" id="2010828"/>
    <lineage>
        <taxon>Bacteria</taxon>
        <taxon>Pseudomonadati</taxon>
        <taxon>Bacteroidota</taxon>
        <taxon>Bacteroidia</taxon>
        <taxon>Marinilabiliales</taxon>
        <taxon>Prolixibacteraceae</taxon>
        <taxon>Aquipluma</taxon>
    </lineage>
</organism>
<proteinExistence type="inferred from homology"/>
<keyword evidence="4 13" id="KW-0863">Zinc-finger</keyword>
<dbReference type="GO" id="GO:0016787">
    <property type="term" value="F:hydrolase activity"/>
    <property type="evidence" value="ECO:0007669"/>
    <property type="project" value="UniProtKB-KW"/>
</dbReference>
<dbReference type="GO" id="GO:0140664">
    <property type="term" value="F:ATP-dependent DNA damage sensor activity"/>
    <property type="evidence" value="ECO:0007669"/>
    <property type="project" value="InterPro"/>
</dbReference>
<evidence type="ECO:0000313" key="16">
    <source>
        <dbReference type="Proteomes" id="UP001193389"/>
    </source>
</evidence>
<keyword evidence="9 11" id="KW-0238">DNA-binding</keyword>
<dbReference type="EMBL" id="AP018694">
    <property type="protein sequence ID" value="BBE17893.1"/>
    <property type="molecule type" value="Genomic_DNA"/>
</dbReference>
<feature type="region of interest" description="Lon-protease-like" evidence="11">
    <location>
        <begin position="349"/>
        <end position="455"/>
    </location>
</feature>
<evidence type="ECO:0000256" key="1">
    <source>
        <dbReference type="ARBA" id="ARBA00022723"/>
    </source>
</evidence>
<evidence type="ECO:0000256" key="5">
    <source>
        <dbReference type="ARBA" id="ARBA00022801"/>
    </source>
</evidence>
<evidence type="ECO:0000256" key="8">
    <source>
        <dbReference type="ARBA" id="ARBA00023016"/>
    </source>
</evidence>
<dbReference type="Gene3D" id="3.30.230.10">
    <property type="match status" value="1"/>
</dbReference>
<reference evidence="15" key="1">
    <citation type="journal article" date="2020" name="Int. J. Syst. Evol. Microbiol.">
        <title>Aquipluma nitroreducens gen. nov. sp. nov., a novel facultatively anaerobic bacterium isolated from a freshwater lake.</title>
        <authorList>
            <person name="Watanabe M."/>
            <person name="Kojima H."/>
            <person name="Fukui M."/>
        </authorList>
    </citation>
    <scope>NUCLEOTIDE SEQUENCE</scope>
    <source>
        <strain evidence="15">MeG22</strain>
    </source>
</reference>
<dbReference type="InterPro" id="IPR004504">
    <property type="entry name" value="DNA_repair_RadA"/>
</dbReference>
<feature type="domain" description="RecA family profile 1" evidence="14">
    <location>
        <begin position="66"/>
        <end position="213"/>
    </location>
</feature>
<evidence type="ECO:0000256" key="4">
    <source>
        <dbReference type="ARBA" id="ARBA00022771"/>
    </source>
</evidence>
<evidence type="ECO:0000256" key="13">
    <source>
        <dbReference type="RuleBase" id="RU003555"/>
    </source>
</evidence>
<evidence type="ECO:0000259" key="14">
    <source>
        <dbReference type="PROSITE" id="PS50162"/>
    </source>
</evidence>
<dbReference type="InterPro" id="IPR020588">
    <property type="entry name" value="RecA_ATP-bd"/>
</dbReference>
<dbReference type="InterPro" id="IPR041166">
    <property type="entry name" value="Rubredoxin_2"/>
</dbReference>
<dbReference type="InterPro" id="IPR027417">
    <property type="entry name" value="P-loop_NTPase"/>
</dbReference>
<keyword evidence="6 13" id="KW-0862">Zinc</keyword>
<evidence type="ECO:0000313" key="15">
    <source>
        <dbReference type="EMBL" id="BBE17893.1"/>
    </source>
</evidence>
<dbReference type="KEGG" id="anf:AQPE_2052"/>
<keyword evidence="5" id="KW-0378">Hydrolase</keyword>
<evidence type="ECO:0000256" key="11">
    <source>
        <dbReference type="HAMAP-Rule" id="MF_01498"/>
    </source>
</evidence>
<comment type="domain">
    <text evidence="11">The middle region has homology to RecA with ATPase motifs including the RadA KNRFG motif, while the C-terminus is homologous to Lon protease.</text>
</comment>
<dbReference type="GO" id="GO:0003684">
    <property type="term" value="F:damaged DNA binding"/>
    <property type="evidence" value="ECO:0007669"/>
    <property type="project" value="InterPro"/>
</dbReference>
<dbReference type="PANTHER" id="PTHR32472">
    <property type="entry name" value="DNA REPAIR PROTEIN RADA"/>
    <property type="match status" value="1"/>
</dbReference>
<dbReference type="PRINTS" id="PR01874">
    <property type="entry name" value="DNAREPAIRADA"/>
</dbReference>
<dbReference type="InterPro" id="IPR003593">
    <property type="entry name" value="AAA+_ATPase"/>
</dbReference>
<dbReference type="GO" id="GO:0005829">
    <property type="term" value="C:cytosol"/>
    <property type="evidence" value="ECO:0007669"/>
    <property type="project" value="TreeGrafter"/>
</dbReference>
<keyword evidence="8 11" id="KW-0346">Stress response</keyword>
<evidence type="ECO:0000256" key="9">
    <source>
        <dbReference type="ARBA" id="ARBA00023125"/>
    </source>
</evidence>
<keyword evidence="10 11" id="KW-0234">DNA repair</keyword>
<sequence>MAKVKTSFFCQNCGAQSPKWVGKCNSCGEWNTFVEEIVERESSGVASFLTGTGNQPKLLHEVSSENTEHIDTCNHELNRVLGGGLVPGSMVLIGGEPGIGKSTLVLQLALDLKNKKILYVSGEESIQQIKIRAQRLQKENQNCYFLSETSLEHILAQSKQVAPDLLVIDSIQTVSTESIESSPGSVGQIRECTNGILKYAKENNVPVILIGHITKEGSLAGPKVLEHIVDTVLQFEGENQYMYRILRAIKNRFGSTSELGIFEMGNSGLREVSNPSELLINRAHEGLSGTAIAAAIEGIRPLLIEIQALVSTAAYGTPQRSSTGFDLRRLNMLLAVLEKRAGFKLATKDVFLNIAGGIRVDDPAIDLTVITAILSSNFDLPIRKNVCFAGEVGLSGEIRAVNRLEQRIAEAEKLGFDSIFIPKAGKGINLQKFKIEILQFDRVELFFRHVFAKKS</sequence>
<dbReference type="Pfam" id="PF13541">
    <property type="entry name" value="ChlI"/>
    <property type="match status" value="1"/>
</dbReference>
<dbReference type="InterPro" id="IPR020568">
    <property type="entry name" value="Ribosomal_Su5_D2-typ_SF"/>
</dbReference>
<dbReference type="GO" id="GO:0008270">
    <property type="term" value="F:zinc ion binding"/>
    <property type="evidence" value="ECO:0007669"/>
    <property type="project" value="UniProtKB-KW"/>
</dbReference>
<evidence type="ECO:0000256" key="6">
    <source>
        <dbReference type="ARBA" id="ARBA00022833"/>
    </source>
</evidence>
<comment type="similarity">
    <text evidence="11 13">Belongs to the RecA family. RadA subfamily.</text>
</comment>